<name>A0A7C9S016_9PSEU</name>
<keyword evidence="2" id="KW-1185">Reference proteome</keyword>
<dbReference type="AlphaFoldDB" id="A0A7C9S016"/>
<evidence type="ECO:0000313" key="2">
    <source>
        <dbReference type="Proteomes" id="UP000481360"/>
    </source>
</evidence>
<proteinExistence type="predicted"/>
<gene>
    <name evidence="1" type="ORF">G7043_37395</name>
</gene>
<comment type="caution">
    <text evidence="1">The sequence shown here is derived from an EMBL/GenBank/DDBJ whole genome shotgun (WGS) entry which is preliminary data.</text>
</comment>
<accession>A0A7C9S016</accession>
<dbReference type="RefSeq" id="WP_166053413.1">
    <property type="nucleotide sequence ID" value="NZ_JAAMPJ010000013.1"/>
</dbReference>
<protein>
    <submittedName>
        <fullName evidence="1">Uncharacterized protein</fullName>
    </submittedName>
</protein>
<organism evidence="1 2">
    <name type="scientific">Lentzea alba</name>
    <dbReference type="NCBI Taxonomy" id="2714351"/>
    <lineage>
        <taxon>Bacteria</taxon>
        <taxon>Bacillati</taxon>
        <taxon>Actinomycetota</taxon>
        <taxon>Actinomycetes</taxon>
        <taxon>Pseudonocardiales</taxon>
        <taxon>Pseudonocardiaceae</taxon>
        <taxon>Lentzea</taxon>
    </lineage>
</organism>
<dbReference type="EMBL" id="JAAMPJ010000013">
    <property type="protein sequence ID" value="NGY64602.1"/>
    <property type="molecule type" value="Genomic_DNA"/>
</dbReference>
<sequence>MGTTTLELNEEELILLRHALRHYLSDFGHEEADILRKARALLAKLPVPVK</sequence>
<reference evidence="1 2" key="1">
    <citation type="submission" date="2020-03" db="EMBL/GenBank/DDBJ databases">
        <title>Isolation and identification of active actinomycetes.</title>
        <authorList>
            <person name="Sun X."/>
        </authorList>
    </citation>
    <scope>NUCLEOTIDE SEQUENCE [LARGE SCALE GENOMIC DNA]</scope>
    <source>
        <strain evidence="1 2">NEAU-D13</strain>
    </source>
</reference>
<evidence type="ECO:0000313" key="1">
    <source>
        <dbReference type="EMBL" id="NGY64602.1"/>
    </source>
</evidence>
<dbReference type="Proteomes" id="UP000481360">
    <property type="component" value="Unassembled WGS sequence"/>
</dbReference>